<dbReference type="Pfam" id="PF04825">
    <property type="entry name" value="Rad21_Rec8_N"/>
    <property type="match status" value="1"/>
</dbReference>
<dbReference type="GO" id="GO:0003682">
    <property type="term" value="F:chromatin binding"/>
    <property type="evidence" value="ECO:0007669"/>
    <property type="project" value="TreeGrafter"/>
</dbReference>
<evidence type="ECO:0008006" key="9">
    <source>
        <dbReference type="Google" id="ProtNLM"/>
    </source>
</evidence>
<evidence type="ECO:0000313" key="7">
    <source>
        <dbReference type="EMBL" id="KZO98938.1"/>
    </source>
</evidence>
<feature type="compositionally biased region" description="Low complexity" evidence="4">
    <location>
        <begin position="281"/>
        <end position="290"/>
    </location>
</feature>
<feature type="compositionally biased region" description="Basic and acidic residues" evidence="4">
    <location>
        <begin position="194"/>
        <end position="208"/>
    </location>
</feature>
<accession>A0A167PM26</accession>
<evidence type="ECO:0000259" key="5">
    <source>
        <dbReference type="Pfam" id="PF04824"/>
    </source>
</evidence>
<keyword evidence="3" id="KW-0539">Nucleus</keyword>
<organism evidence="7 8">
    <name type="scientific">Calocera viscosa (strain TUFC12733)</name>
    <dbReference type="NCBI Taxonomy" id="1330018"/>
    <lineage>
        <taxon>Eukaryota</taxon>
        <taxon>Fungi</taxon>
        <taxon>Dikarya</taxon>
        <taxon>Basidiomycota</taxon>
        <taxon>Agaricomycotina</taxon>
        <taxon>Dacrymycetes</taxon>
        <taxon>Dacrymycetales</taxon>
        <taxon>Dacrymycetaceae</taxon>
        <taxon>Calocera</taxon>
    </lineage>
</organism>
<dbReference type="InterPro" id="IPR039781">
    <property type="entry name" value="Rad21/Rec8-like"/>
</dbReference>
<feature type="domain" description="Rad21/Rec8-like protein N-terminal" evidence="6">
    <location>
        <begin position="1"/>
        <end position="101"/>
    </location>
</feature>
<dbReference type="PANTHER" id="PTHR12585:SF69">
    <property type="entry name" value="FI11703P"/>
    <property type="match status" value="1"/>
</dbReference>
<dbReference type="PANTHER" id="PTHR12585">
    <property type="entry name" value="SCC1 / RAD21 FAMILY MEMBER"/>
    <property type="match status" value="1"/>
</dbReference>
<dbReference type="InterPro" id="IPR036390">
    <property type="entry name" value="WH_DNA-bd_sf"/>
</dbReference>
<feature type="region of interest" description="Disordered" evidence="4">
    <location>
        <begin position="193"/>
        <end position="234"/>
    </location>
</feature>
<name>A0A167PM26_CALVF</name>
<reference evidence="7 8" key="1">
    <citation type="journal article" date="2016" name="Mol. Biol. Evol.">
        <title>Comparative Genomics of Early-Diverging Mushroom-Forming Fungi Provides Insights into the Origins of Lignocellulose Decay Capabilities.</title>
        <authorList>
            <person name="Nagy L.G."/>
            <person name="Riley R."/>
            <person name="Tritt A."/>
            <person name="Adam C."/>
            <person name="Daum C."/>
            <person name="Floudas D."/>
            <person name="Sun H."/>
            <person name="Yadav J.S."/>
            <person name="Pangilinan J."/>
            <person name="Larsson K.H."/>
            <person name="Matsuura K."/>
            <person name="Barry K."/>
            <person name="Labutti K."/>
            <person name="Kuo R."/>
            <person name="Ohm R.A."/>
            <person name="Bhattacharya S.S."/>
            <person name="Shirouzu T."/>
            <person name="Yoshinaga Y."/>
            <person name="Martin F.M."/>
            <person name="Grigoriev I.V."/>
            <person name="Hibbett D.S."/>
        </authorList>
    </citation>
    <scope>NUCLEOTIDE SEQUENCE [LARGE SCALE GENOMIC DNA]</scope>
    <source>
        <strain evidence="7 8">TUFC12733</strain>
    </source>
</reference>
<dbReference type="STRING" id="1330018.A0A167PM26"/>
<evidence type="ECO:0000313" key="8">
    <source>
        <dbReference type="Proteomes" id="UP000076738"/>
    </source>
</evidence>
<evidence type="ECO:0000256" key="3">
    <source>
        <dbReference type="ARBA" id="ARBA00023242"/>
    </source>
</evidence>
<dbReference type="GO" id="GO:0005634">
    <property type="term" value="C:nucleus"/>
    <property type="evidence" value="ECO:0007669"/>
    <property type="project" value="UniProtKB-SubCell"/>
</dbReference>
<dbReference type="AlphaFoldDB" id="A0A167PM26"/>
<dbReference type="GO" id="GO:0030892">
    <property type="term" value="C:mitotic cohesin complex"/>
    <property type="evidence" value="ECO:0007669"/>
    <property type="project" value="TreeGrafter"/>
</dbReference>
<feature type="region of interest" description="Disordered" evidence="4">
    <location>
        <begin position="265"/>
        <end position="301"/>
    </location>
</feature>
<keyword evidence="8" id="KW-1185">Reference proteome</keyword>
<dbReference type="OrthoDB" id="10071381at2759"/>
<evidence type="ECO:0000256" key="4">
    <source>
        <dbReference type="SAM" id="MobiDB-lite"/>
    </source>
</evidence>
<protein>
    <recommendedName>
        <fullName evidence="9">Rad21/Rec8-like protein N-terminal domain-containing protein</fullName>
    </recommendedName>
</protein>
<dbReference type="Proteomes" id="UP000076738">
    <property type="component" value="Unassembled WGS sequence"/>
</dbReference>
<dbReference type="EMBL" id="KV417274">
    <property type="protein sequence ID" value="KZO98938.1"/>
    <property type="molecule type" value="Genomic_DNA"/>
</dbReference>
<dbReference type="SUPFAM" id="SSF46785">
    <property type="entry name" value="Winged helix' DNA-binding domain"/>
    <property type="match status" value="1"/>
</dbReference>
<dbReference type="InterPro" id="IPR006910">
    <property type="entry name" value="Rad21_Rec8_N"/>
</dbReference>
<dbReference type="GO" id="GO:0007064">
    <property type="term" value="P:mitotic sister chromatid cohesion"/>
    <property type="evidence" value="ECO:0007669"/>
    <property type="project" value="TreeGrafter"/>
</dbReference>
<evidence type="ECO:0000256" key="2">
    <source>
        <dbReference type="ARBA" id="ARBA00009870"/>
    </source>
</evidence>
<feature type="domain" description="Rad21/Rec8-like protein C-terminal eukaryotic" evidence="5">
    <location>
        <begin position="610"/>
        <end position="660"/>
    </location>
</feature>
<evidence type="ECO:0000256" key="1">
    <source>
        <dbReference type="ARBA" id="ARBA00004123"/>
    </source>
</evidence>
<dbReference type="InterPro" id="IPR006909">
    <property type="entry name" value="Rad21/Rec8_C_eu"/>
</dbReference>
<dbReference type="GO" id="GO:1990414">
    <property type="term" value="P:replication-born double-strand break repair via sister chromatid exchange"/>
    <property type="evidence" value="ECO:0007669"/>
    <property type="project" value="TreeGrafter"/>
</dbReference>
<comment type="subcellular location">
    <subcellularLocation>
        <location evidence="1">Nucleus</location>
    </subcellularLocation>
</comment>
<evidence type="ECO:0000259" key="6">
    <source>
        <dbReference type="Pfam" id="PF04825"/>
    </source>
</evidence>
<dbReference type="Pfam" id="PF04824">
    <property type="entry name" value="Rad21_Rec8"/>
    <property type="match status" value="1"/>
</dbReference>
<gene>
    <name evidence="7" type="ORF">CALVIDRAFT_596534</name>
</gene>
<comment type="similarity">
    <text evidence="2">Belongs to the rad21 family.</text>
</comment>
<sequence>MFYAEAILSRRGPLAKVWLAAHWERKLSKQQTLQTDIEQSVDAIVNQETVPLALRLSGQLLLGVVRIYSRKAKYLLDDCNDALLKIKMAFRPGIVDMTDEQLTVPRNAITLSNEGLDFDLMMDDWNMNFVAPAPTGQHVAKMADITLHGGDNFTFDLDDPYANPFVLEGGIDSQIDLNLDDAMDLDLEAPEVGRPADMDSVEVGRDAPDVSNSLERSFGDGFGGNRADDGWGAGGGDDFNNFEFDVPEGGLFDLDAPVDLPDLVGGRLPSLAPHREKTPESPASSRLTSLPPTPPPIEMTMPTLTPRTAARIGEMTDKAAAKSAKDKKKALLKKQAIDAITELDEGGSFGQSFGQEDKDLSDILADHPLLPGSRSLMRLLQVRADPLAHFLPTKTLNSDTYFIAAPPGLAPELAELFTFPMNRRRSAEDEADAPNPKRPRFSEVELGRHDDRDASRSLVMGDDVFGAGGLHDDQQFMFDESGGDAPTMDIEMDRDGWGVSGRQGTPRPGSKAAEARAASEAVYSRMSTPYLDDMAGDVGSVSYGNLTCPIEVFDVRQKDDTQAAPAAEDEEDVNAQVAEAKQHGFSKNTLKAVAILKKELHGTATAVQDKKLSFNEVSQKASRRAASSFFFELLVLGTRDCVKLQQTDSFGNIEVAAKDKLFKLSTSAGVPVEPVA</sequence>
<dbReference type="InterPro" id="IPR023093">
    <property type="entry name" value="ScpA-like_C"/>
</dbReference>
<feature type="region of interest" description="Disordered" evidence="4">
    <location>
        <begin position="425"/>
        <end position="445"/>
    </location>
</feature>
<proteinExistence type="inferred from homology"/>
<dbReference type="Gene3D" id="1.10.10.580">
    <property type="entry name" value="Structural maintenance of chromosome 1. Chain E"/>
    <property type="match status" value="1"/>
</dbReference>